<evidence type="ECO:0000256" key="4">
    <source>
        <dbReference type="SAM" id="Phobius"/>
    </source>
</evidence>
<keyword evidence="2 4" id="KW-1133">Transmembrane helix</keyword>
<reference evidence="6 7" key="1">
    <citation type="submission" date="2021-08" db="EMBL/GenBank/DDBJ databases">
        <title>complete genome sequencing of Deefgea sp. D25.</title>
        <authorList>
            <person name="Bae J.-W."/>
            <person name="Gim D.-H."/>
        </authorList>
    </citation>
    <scope>NUCLEOTIDE SEQUENCE [LARGE SCALE GENOMIC DNA]</scope>
    <source>
        <strain evidence="6 7">D25</strain>
    </source>
</reference>
<dbReference type="Gene3D" id="1.20.1250.20">
    <property type="entry name" value="MFS general substrate transporter like domains"/>
    <property type="match status" value="2"/>
</dbReference>
<dbReference type="InterPro" id="IPR036259">
    <property type="entry name" value="MFS_trans_sf"/>
</dbReference>
<feature type="transmembrane region" description="Helical" evidence="4">
    <location>
        <begin position="20"/>
        <end position="44"/>
    </location>
</feature>
<protein>
    <submittedName>
        <fullName evidence="6">MFS transporter</fullName>
    </submittedName>
</protein>
<dbReference type="Proteomes" id="UP000825679">
    <property type="component" value="Chromosome"/>
</dbReference>
<evidence type="ECO:0000259" key="5">
    <source>
        <dbReference type="PROSITE" id="PS50850"/>
    </source>
</evidence>
<keyword evidence="3 4" id="KW-0472">Membrane</keyword>
<name>A0ABX8Z6D7_9NEIS</name>
<evidence type="ECO:0000313" key="7">
    <source>
        <dbReference type="Proteomes" id="UP000825679"/>
    </source>
</evidence>
<feature type="transmembrane region" description="Helical" evidence="4">
    <location>
        <begin position="372"/>
        <end position="392"/>
    </location>
</feature>
<feature type="transmembrane region" description="Helical" evidence="4">
    <location>
        <begin position="145"/>
        <end position="168"/>
    </location>
</feature>
<evidence type="ECO:0000256" key="1">
    <source>
        <dbReference type="ARBA" id="ARBA00022692"/>
    </source>
</evidence>
<keyword evidence="1 4" id="KW-0812">Transmembrane</keyword>
<gene>
    <name evidence="6" type="ORF">K4H28_08940</name>
</gene>
<evidence type="ECO:0000313" key="6">
    <source>
        <dbReference type="EMBL" id="QZA76474.1"/>
    </source>
</evidence>
<proteinExistence type="predicted"/>
<feature type="transmembrane region" description="Helical" evidence="4">
    <location>
        <begin position="217"/>
        <end position="237"/>
    </location>
</feature>
<feature type="transmembrane region" description="Helical" evidence="4">
    <location>
        <begin position="50"/>
        <end position="72"/>
    </location>
</feature>
<dbReference type="InterPro" id="IPR011701">
    <property type="entry name" value="MFS"/>
</dbReference>
<accession>A0ABX8Z6D7</accession>
<feature type="transmembrane region" description="Helical" evidence="4">
    <location>
        <begin position="257"/>
        <end position="275"/>
    </location>
</feature>
<feature type="transmembrane region" description="Helical" evidence="4">
    <location>
        <begin position="344"/>
        <end position="366"/>
    </location>
</feature>
<feature type="transmembrane region" description="Helical" evidence="4">
    <location>
        <begin position="174"/>
        <end position="196"/>
    </location>
</feature>
<dbReference type="RefSeq" id="WP_221004880.1">
    <property type="nucleotide sequence ID" value="NZ_CP081150.1"/>
</dbReference>
<organism evidence="6 7">
    <name type="scientific">Deefgea tanakiae</name>
    <dbReference type="NCBI Taxonomy" id="2865840"/>
    <lineage>
        <taxon>Bacteria</taxon>
        <taxon>Pseudomonadati</taxon>
        <taxon>Pseudomonadota</taxon>
        <taxon>Betaproteobacteria</taxon>
        <taxon>Neisseriales</taxon>
        <taxon>Chitinibacteraceae</taxon>
        <taxon>Deefgea</taxon>
    </lineage>
</organism>
<keyword evidence="7" id="KW-1185">Reference proteome</keyword>
<feature type="transmembrane region" description="Helical" evidence="4">
    <location>
        <begin position="287"/>
        <end position="305"/>
    </location>
</feature>
<dbReference type="PROSITE" id="PS50850">
    <property type="entry name" value="MFS"/>
    <property type="match status" value="1"/>
</dbReference>
<dbReference type="InterPro" id="IPR020846">
    <property type="entry name" value="MFS_dom"/>
</dbReference>
<dbReference type="CDD" id="cd17478">
    <property type="entry name" value="MFS_FsR"/>
    <property type="match status" value="1"/>
</dbReference>
<feature type="domain" description="Major facilitator superfamily (MFS) profile" evidence="5">
    <location>
        <begin position="19"/>
        <end position="397"/>
    </location>
</feature>
<evidence type="ECO:0000256" key="2">
    <source>
        <dbReference type="ARBA" id="ARBA00022989"/>
    </source>
</evidence>
<dbReference type="PANTHER" id="PTHR43129:SF1">
    <property type="entry name" value="FOSMIDOMYCIN RESISTANCE PROTEIN"/>
    <property type="match status" value="1"/>
</dbReference>
<dbReference type="SUPFAM" id="SSF103473">
    <property type="entry name" value="MFS general substrate transporter"/>
    <property type="match status" value="1"/>
</dbReference>
<feature type="transmembrane region" description="Helical" evidence="4">
    <location>
        <begin position="106"/>
        <end position="124"/>
    </location>
</feature>
<sequence>MNTATITSQPERTSTRYRVLAAISSAHFLNDMMQSLILALYPMLKGNYHLSFAQLGLITLTYQITASILQPLIGAMTDKRPQQHSLVVGMGFTLVGLLLLSQADSFPLILLAAGLVGTGSSIFHPESSRIARFASGGQHGLAQSLFQVGGNAGSATGPLLAALIVIPLGQPSLAWFSFAALLAMGVLWRISLWYSHQQKSQGHKSKAKTAPFTPRKTLWVMGVLLTLLMTKFVYMASFQSYYTFYLIERFSLAPQQAQLLLFVFLFAVALGTVLGGPIGDRIGRKTVIWFSILGAAPFSIALPYVGLTGTITLSFIVGLIMSSAFSAMLVYVQELMPGKVGMVSGLFFGLAFGIAGIGAAVIGRLADSYGIISIYLMLAYLPLLGMVAGLLPKVENTKISFK</sequence>
<feature type="transmembrane region" description="Helical" evidence="4">
    <location>
        <begin position="84"/>
        <end position="100"/>
    </location>
</feature>
<feature type="transmembrane region" description="Helical" evidence="4">
    <location>
        <begin position="311"/>
        <end position="332"/>
    </location>
</feature>
<dbReference type="Pfam" id="PF07690">
    <property type="entry name" value="MFS_1"/>
    <property type="match status" value="1"/>
</dbReference>
<dbReference type="EMBL" id="CP081150">
    <property type="protein sequence ID" value="QZA76474.1"/>
    <property type="molecule type" value="Genomic_DNA"/>
</dbReference>
<dbReference type="PANTHER" id="PTHR43129">
    <property type="entry name" value="FOSMIDOMYCIN RESISTANCE PROTEIN"/>
    <property type="match status" value="1"/>
</dbReference>
<evidence type="ECO:0000256" key="3">
    <source>
        <dbReference type="ARBA" id="ARBA00023136"/>
    </source>
</evidence>